<evidence type="ECO:0000313" key="3">
    <source>
        <dbReference type="Proteomes" id="UP001152523"/>
    </source>
</evidence>
<protein>
    <recommendedName>
        <fullName evidence="1">Retrovirus-related Pol polyprotein from transposon TNT 1-94-like beta-barrel domain-containing protein</fullName>
    </recommendedName>
</protein>
<comment type="caution">
    <text evidence="2">The sequence shown here is derived from an EMBL/GenBank/DDBJ whole genome shotgun (WGS) entry which is preliminary data.</text>
</comment>
<accession>A0AAV0EDT7</accession>
<reference evidence="2" key="1">
    <citation type="submission" date="2022-07" db="EMBL/GenBank/DDBJ databases">
        <authorList>
            <person name="Macas J."/>
            <person name="Novak P."/>
            <person name="Neumann P."/>
        </authorList>
    </citation>
    <scope>NUCLEOTIDE SEQUENCE</scope>
</reference>
<feature type="domain" description="Retrovirus-related Pol polyprotein from transposon TNT 1-94-like beta-barrel" evidence="1">
    <location>
        <begin position="55"/>
        <end position="127"/>
    </location>
</feature>
<proteinExistence type="predicted"/>
<keyword evidence="3" id="KW-1185">Reference proteome</keyword>
<dbReference type="InterPro" id="IPR054722">
    <property type="entry name" value="PolX-like_BBD"/>
</dbReference>
<dbReference type="Proteomes" id="UP001152523">
    <property type="component" value="Unassembled WGS sequence"/>
</dbReference>
<dbReference type="AlphaFoldDB" id="A0AAV0EDT7"/>
<evidence type="ECO:0000313" key="2">
    <source>
        <dbReference type="EMBL" id="CAH9120736.1"/>
    </source>
</evidence>
<name>A0AAV0EDT7_9ASTE</name>
<dbReference type="Pfam" id="PF22936">
    <property type="entry name" value="Pol_BBD"/>
    <property type="match status" value="1"/>
</dbReference>
<organism evidence="2 3">
    <name type="scientific">Cuscuta epithymum</name>
    <dbReference type="NCBI Taxonomy" id="186058"/>
    <lineage>
        <taxon>Eukaryota</taxon>
        <taxon>Viridiplantae</taxon>
        <taxon>Streptophyta</taxon>
        <taxon>Embryophyta</taxon>
        <taxon>Tracheophyta</taxon>
        <taxon>Spermatophyta</taxon>
        <taxon>Magnoliopsida</taxon>
        <taxon>eudicotyledons</taxon>
        <taxon>Gunneridae</taxon>
        <taxon>Pentapetalae</taxon>
        <taxon>asterids</taxon>
        <taxon>lamiids</taxon>
        <taxon>Solanales</taxon>
        <taxon>Convolvulaceae</taxon>
        <taxon>Cuscuteae</taxon>
        <taxon>Cuscuta</taxon>
        <taxon>Cuscuta subgen. Cuscuta</taxon>
    </lineage>
</organism>
<sequence length="170" mass="19232">MYNKFLQFIKTQNNTHSSPHAATIAHLVAPIYSTNTTSFLGKHIALNSFINSTTWILDTGASDHMIYDAHLYTSMIKPISIKLQILNGYFITATQVENVQINNNLTFHNVLYVPEFHFNLISVLSLVLHDNLSVSFTSNHASLQDQLTNKIIGYADLKKWTLSFQSSSFH</sequence>
<gene>
    <name evidence="2" type="ORF">CEPIT_LOCUS23178</name>
</gene>
<evidence type="ECO:0000259" key="1">
    <source>
        <dbReference type="Pfam" id="PF22936"/>
    </source>
</evidence>
<dbReference type="EMBL" id="CAMAPF010000915">
    <property type="protein sequence ID" value="CAH9120736.1"/>
    <property type="molecule type" value="Genomic_DNA"/>
</dbReference>